<keyword evidence="2" id="KW-1185">Reference proteome</keyword>
<gene>
    <name evidence="1" type="ORF">PISMIDRAFT_20236</name>
</gene>
<evidence type="ECO:0000313" key="2">
    <source>
        <dbReference type="Proteomes" id="UP000054018"/>
    </source>
</evidence>
<organism evidence="1 2">
    <name type="scientific">Pisolithus microcarpus 441</name>
    <dbReference type="NCBI Taxonomy" id="765257"/>
    <lineage>
        <taxon>Eukaryota</taxon>
        <taxon>Fungi</taxon>
        <taxon>Dikarya</taxon>
        <taxon>Basidiomycota</taxon>
        <taxon>Agaricomycotina</taxon>
        <taxon>Agaricomycetes</taxon>
        <taxon>Agaricomycetidae</taxon>
        <taxon>Boletales</taxon>
        <taxon>Sclerodermatineae</taxon>
        <taxon>Pisolithaceae</taxon>
        <taxon>Pisolithus</taxon>
    </lineage>
</organism>
<sequence length="68" mass="7711">MTRPVHHLSHTLFTKKGTASAFFSIIVDSYAPVPFMQLMPYLPGMPSNEQREQSALDLLVDYWAEAKV</sequence>
<proteinExistence type="predicted"/>
<reference evidence="2" key="2">
    <citation type="submission" date="2015-01" db="EMBL/GenBank/DDBJ databases">
        <title>Evolutionary Origins and Diversification of the Mycorrhizal Mutualists.</title>
        <authorList>
            <consortium name="DOE Joint Genome Institute"/>
            <consortium name="Mycorrhizal Genomics Consortium"/>
            <person name="Kohler A."/>
            <person name="Kuo A."/>
            <person name="Nagy L.G."/>
            <person name="Floudas D."/>
            <person name="Copeland A."/>
            <person name="Barry K.W."/>
            <person name="Cichocki N."/>
            <person name="Veneault-Fourrey C."/>
            <person name="LaButti K."/>
            <person name="Lindquist E.A."/>
            <person name="Lipzen A."/>
            <person name="Lundell T."/>
            <person name="Morin E."/>
            <person name="Murat C."/>
            <person name="Riley R."/>
            <person name="Ohm R."/>
            <person name="Sun H."/>
            <person name="Tunlid A."/>
            <person name="Henrissat B."/>
            <person name="Grigoriev I.V."/>
            <person name="Hibbett D.S."/>
            <person name="Martin F."/>
        </authorList>
    </citation>
    <scope>NUCLEOTIDE SEQUENCE [LARGE SCALE GENOMIC DNA]</scope>
    <source>
        <strain evidence="2">441</strain>
    </source>
</reference>
<name>A0A0C9YJS1_9AGAM</name>
<evidence type="ECO:0000313" key="1">
    <source>
        <dbReference type="EMBL" id="KIK10612.1"/>
    </source>
</evidence>
<dbReference type="EMBL" id="KN834531">
    <property type="protein sequence ID" value="KIK10612.1"/>
    <property type="molecule type" value="Genomic_DNA"/>
</dbReference>
<dbReference type="Proteomes" id="UP000054018">
    <property type="component" value="Unassembled WGS sequence"/>
</dbReference>
<dbReference type="AlphaFoldDB" id="A0A0C9YJS1"/>
<dbReference type="HOGENOM" id="CLU_2794934_0_0_1"/>
<reference evidence="1 2" key="1">
    <citation type="submission" date="2014-04" db="EMBL/GenBank/DDBJ databases">
        <authorList>
            <consortium name="DOE Joint Genome Institute"/>
            <person name="Kuo A."/>
            <person name="Kohler A."/>
            <person name="Costa M.D."/>
            <person name="Nagy L.G."/>
            <person name="Floudas D."/>
            <person name="Copeland A."/>
            <person name="Barry K.W."/>
            <person name="Cichocki N."/>
            <person name="Veneault-Fourrey C."/>
            <person name="LaButti K."/>
            <person name="Lindquist E.A."/>
            <person name="Lipzen A."/>
            <person name="Lundell T."/>
            <person name="Morin E."/>
            <person name="Murat C."/>
            <person name="Sun H."/>
            <person name="Tunlid A."/>
            <person name="Henrissat B."/>
            <person name="Grigoriev I.V."/>
            <person name="Hibbett D.S."/>
            <person name="Martin F."/>
            <person name="Nordberg H.P."/>
            <person name="Cantor M.N."/>
            <person name="Hua S.X."/>
        </authorList>
    </citation>
    <scope>NUCLEOTIDE SEQUENCE [LARGE SCALE GENOMIC DNA]</scope>
    <source>
        <strain evidence="1 2">441</strain>
    </source>
</reference>
<accession>A0A0C9YJS1</accession>
<protein>
    <submittedName>
        <fullName evidence="1">Uncharacterized protein</fullName>
    </submittedName>
</protein>